<evidence type="ECO:0000313" key="1">
    <source>
        <dbReference type="EMBL" id="CRK91210.1"/>
    </source>
</evidence>
<proteinExistence type="predicted"/>
<dbReference type="Proteomes" id="UP000183832">
    <property type="component" value="Unassembled WGS sequence"/>
</dbReference>
<name>A0A1J1HUI6_9DIPT</name>
<dbReference type="AlphaFoldDB" id="A0A1J1HUI6"/>
<gene>
    <name evidence="1" type="ORF">CLUMA_CG004893</name>
</gene>
<dbReference type="EMBL" id="CVRI01000020">
    <property type="protein sequence ID" value="CRK91210.1"/>
    <property type="molecule type" value="Genomic_DNA"/>
</dbReference>
<reference evidence="1 2" key="1">
    <citation type="submission" date="2015-04" db="EMBL/GenBank/DDBJ databases">
        <authorList>
            <person name="Syromyatnikov M.Y."/>
            <person name="Popov V.N."/>
        </authorList>
    </citation>
    <scope>NUCLEOTIDE SEQUENCE [LARGE SCALE GENOMIC DNA]</scope>
</reference>
<accession>A0A1J1HUI6</accession>
<evidence type="ECO:0000313" key="2">
    <source>
        <dbReference type="Proteomes" id="UP000183832"/>
    </source>
</evidence>
<organism evidence="1 2">
    <name type="scientific">Clunio marinus</name>
    <dbReference type="NCBI Taxonomy" id="568069"/>
    <lineage>
        <taxon>Eukaryota</taxon>
        <taxon>Metazoa</taxon>
        <taxon>Ecdysozoa</taxon>
        <taxon>Arthropoda</taxon>
        <taxon>Hexapoda</taxon>
        <taxon>Insecta</taxon>
        <taxon>Pterygota</taxon>
        <taxon>Neoptera</taxon>
        <taxon>Endopterygota</taxon>
        <taxon>Diptera</taxon>
        <taxon>Nematocera</taxon>
        <taxon>Chironomoidea</taxon>
        <taxon>Chironomidae</taxon>
        <taxon>Clunio</taxon>
    </lineage>
</organism>
<protein>
    <submittedName>
        <fullName evidence="1">CLUMA_CG004893, isoform A</fullName>
    </submittedName>
</protein>
<sequence>MNSSFNRQLKICCAKFIVNIAKSNRKVHNNKQTQPNNVALTVKFLYKSQEIKLDGMTLK</sequence>
<keyword evidence="2" id="KW-1185">Reference proteome</keyword>